<dbReference type="AlphaFoldDB" id="A0A645J0E0"/>
<gene>
    <name evidence="1" type="ORF">SDC9_200576</name>
</gene>
<sequence length="102" mass="12031">MIFVQPITYISGSVQRFYLVKRDNASHLPLFENKEHFGVAALMQHHIALHILAGVLHRSHKLRPVQRLLEPDFIFKHQLMQRGDVLFFDGTQFQRVTNDNYF</sequence>
<organism evidence="1">
    <name type="scientific">bioreactor metagenome</name>
    <dbReference type="NCBI Taxonomy" id="1076179"/>
    <lineage>
        <taxon>unclassified sequences</taxon>
        <taxon>metagenomes</taxon>
        <taxon>ecological metagenomes</taxon>
    </lineage>
</organism>
<name>A0A645J0E0_9ZZZZ</name>
<proteinExistence type="predicted"/>
<evidence type="ECO:0000313" key="1">
    <source>
        <dbReference type="EMBL" id="MPN52913.1"/>
    </source>
</evidence>
<dbReference type="EMBL" id="VSSQ01119475">
    <property type="protein sequence ID" value="MPN52913.1"/>
    <property type="molecule type" value="Genomic_DNA"/>
</dbReference>
<comment type="caution">
    <text evidence="1">The sequence shown here is derived from an EMBL/GenBank/DDBJ whole genome shotgun (WGS) entry which is preliminary data.</text>
</comment>
<accession>A0A645J0E0</accession>
<protein>
    <submittedName>
        <fullName evidence="1">Uncharacterized protein</fullName>
    </submittedName>
</protein>
<reference evidence="1" key="1">
    <citation type="submission" date="2019-08" db="EMBL/GenBank/DDBJ databases">
        <authorList>
            <person name="Kucharzyk K."/>
            <person name="Murdoch R.W."/>
            <person name="Higgins S."/>
            <person name="Loffler F."/>
        </authorList>
    </citation>
    <scope>NUCLEOTIDE SEQUENCE</scope>
</reference>